<dbReference type="GO" id="GO:0046872">
    <property type="term" value="F:metal ion binding"/>
    <property type="evidence" value="ECO:0007669"/>
    <property type="project" value="UniProtKB-KW"/>
</dbReference>
<keyword evidence="3" id="KW-0378">Hydrolase</keyword>
<dbReference type="EMBL" id="CP011129">
    <property type="protein sequence ID" value="ALN79829.1"/>
    <property type="molecule type" value="Genomic_DNA"/>
</dbReference>
<keyword evidence="5" id="KW-0732">Signal</keyword>
<dbReference type="STRING" id="84531.LA76x_1673"/>
<dbReference type="KEGG" id="lab:LA76x_1673"/>
<dbReference type="CDD" id="cd07729">
    <property type="entry name" value="AHL_lactonase_MBL-fold"/>
    <property type="match status" value="1"/>
</dbReference>
<feature type="chain" id="PRO_5006597039" evidence="5">
    <location>
        <begin position="24"/>
        <end position="279"/>
    </location>
</feature>
<keyword evidence="4" id="KW-0862">Zinc</keyword>
<keyword evidence="8" id="KW-1185">Reference proteome</keyword>
<keyword evidence="2" id="KW-0479">Metal-binding</keyword>
<dbReference type="AlphaFoldDB" id="A0A0S2F8F0"/>
<evidence type="ECO:0000256" key="5">
    <source>
        <dbReference type="SAM" id="SignalP"/>
    </source>
</evidence>
<gene>
    <name evidence="7" type="ORF">LA76x_1673</name>
</gene>
<dbReference type="RefSeq" id="WP_057917324.1">
    <property type="nucleotide sequence ID" value="NZ_CP011129.1"/>
</dbReference>
<sequence length="279" mass="30803">MTSLLKRFVLPIVLSGVFSQAQAAEPAVKLYAMDCGRAQFADLAPFADTGEYDGHPGTLMTPCFLIRHPKGDLLWEAGLGDRYAEPAGGTQLPLYRAIVETPVAAQLQQLGLSFDDVDYFAFSHGHGDHLGNANALKRATWIVNRKELEWIQSVPAPPRTNLKLIETQAQAATVLIDGDHDVFGDGSVRLLKAPGHTPGHQVLMLRLPRSGHVLLTGDLFHSHENRAEKRMPVFNVSRSETLASMDRIERIVKNQQARVVIQHSVDDFRALPVFPAYLD</sequence>
<dbReference type="Pfam" id="PF00753">
    <property type="entry name" value="Lactamase_B"/>
    <property type="match status" value="1"/>
</dbReference>
<reference evidence="7 8" key="1">
    <citation type="journal article" date="2015" name="BMC Genomics">
        <title>Comparative genomics and metabolic profiling of the genus Lysobacter.</title>
        <authorList>
            <person name="de Bruijn I."/>
            <person name="Cheng X."/>
            <person name="de Jager V."/>
            <person name="Exposito R.G."/>
            <person name="Watrous J."/>
            <person name="Patel N."/>
            <person name="Postma J."/>
            <person name="Dorrestein P.C."/>
            <person name="Kobayashi D."/>
            <person name="Raaijmakers J.M."/>
        </authorList>
    </citation>
    <scope>NUCLEOTIDE SEQUENCE [LARGE SCALE GENOMIC DNA]</scope>
    <source>
        <strain evidence="7 8">76</strain>
    </source>
</reference>
<accession>A0A0S2F8F0</accession>
<evidence type="ECO:0000313" key="7">
    <source>
        <dbReference type="EMBL" id="ALN79829.1"/>
    </source>
</evidence>
<dbReference type="GO" id="GO:0016787">
    <property type="term" value="F:hydrolase activity"/>
    <property type="evidence" value="ECO:0007669"/>
    <property type="project" value="UniProtKB-KW"/>
</dbReference>
<dbReference type="PANTHER" id="PTHR42978:SF3">
    <property type="entry name" value="BLR3078 PROTEIN"/>
    <property type="match status" value="1"/>
</dbReference>
<dbReference type="SUPFAM" id="SSF56281">
    <property type="entry name" value="Metallo-hydrolase/oxidoreductase"/>
    <property type="match status" value="1"/>
</dbReference>
<protein>
    <submittedName>
        <fullName evidence="7">Metallo-beta-lactamase superfamily protein</fullName>
    </submittedName>
</protein>
<feature type="signal peptide" evidence="5">
    <location>
        <begin position="1"/>
        <end position="23"/>
    </location>
</feature>
<evidence type="ECO:0000259" key="6">
    <source>
        <dbReference type="SMART" id="SM00849"/>
    </source>
</evidence>
<evidence type="ECO:0000313" key="8">
    <source>
        <dbReference type="Proteomes" id="UP000060787"/>
    </source>
</evidence>
<organism evidence="7 8">
    <name type="scientific">Lysobacter antibioticus</name>
    <dbReference type="NCBI Taxonomy" id="84531"/>
    <lineage>
        <taxon>Bacteria</taxon>
        <taxon>Pseudomonadati</taxon>
        <taxon>Pseudomonadota</taxon>
        <taxon>Gammaproteobacteria</taxon>
        <taxon>Lysobacterales</taxon>
        <taxon>Lysobacteraceae</taxon>
        <taxon>Lysobacter</taxon>
    </lineage>
</organism>
<dbReference type="InterPro" id="IPR001279">
    <property type="entry name" value="Metallo-B-lactamas"/>
</dbReference>
<dbReference type="SMART" id="SM00849">
    <property type="entry name" value="Lactamase_B"/>
    <property type="match status" value="1"/>
</dbReference>
<feature type="domain" description="Metallo-beta-lactamase" evidence="6">
    <location>
        <begin position="60"/>
        <end position="263"/>
    </location>
</feature>
<evidence type="ECO:0000256" key="1">
    <source>
        <dbReference type="ARBA" id="ARBA00007749"/>
    </source>
</evidence>
<dbReference type="Gene3D" id="3.60.15.10">
    <property type="entry name" value="Ribonuclease Z/Hydroxyacylglutathione hydrolase-like"/>
    <property type="match status" value="1"/>
</dbReference>
<dbReference type="PATRIC" id="fig|84531.8.peg.1701"/>
<dbReference type="Proteomes" id="UP000060787">
    <property type="component" value="Chromosome"/>
</dbReference>
<dbReference type="InterPro" id="IPR051013">
    <property type="entry name" value="MBL_superfamily_lactonases"/>
</dbReference>
<name>A0A0S2F8F0_LYSAN</name>
<dbReference type="eggNOG" id="COG0491">
    <property type="taxonomic scope" value="Bacteria"/>
</dbReference>
<evidence type="ECO:0000256" key="3">
    <source>
        <dbReference type="ARBA" id="ARBA00022801"/>
    </source>
</evidence>
<proteinExistence type="inferred from homology"/>
<evidence type="ECO:0000256" key="4">
    <source>
        <dbReference type="ARBA" id="ARBA00022833"/>
    </source>
</evidence>
<evidence type="ECO:0000256" key="2">
    <source>
        <dbReference type="ARBA" id="ARBA00022723"/>
    </source>
</evidence>
<comment type="similarity">
    <text evidence="1">Belongs to the metallo-beta-lactamase superfamily.</text>
</comment>
<dbReference type="PANTHER" id="PTHR42978">
    <property type="entry name" value="QUORUM-QUENCHING LACTONASE YTNP-RELATED-RELATED"/>
    <property type="match status" value="1"/>
</dbReference>
<dbReference type="InterPro" id="IPR036866">
    <property type="entry name" value="RibonucZ/Hydroxyglut_hydro"/>
</dbReference>